<evidence type="ECO:0000313" key="2">
    <source>
        <dbReference type="Proteomes" id="UP001231915"/>
    </source>
</evidence>
<sequence>MSLEQDIANVVSAAEQLTGIVDTKIEDINSTVNNKVAEMNSQVAVKRNEIDTTISQQVQRVDNALENKQILGDGGRGTRSIDIARFFTATVGATYIHIKLPYKLDRDNRMYHIKVSGYEFHKAKLVDTTFVGYCYKNGNILGFKQELGTHEPFSYVGSDNHVYLRLTIEDKYYLNLSVDSMYIGNGMVLKPGDIAMIESTELQL</sequence>
<protein>
    <recommendedName>
        <fullName evidence="3">Tail fiber protein</fullName>
    </recommendedName>
</protein>
<dbReference type="EMBL" id="JASJUT010000002">
    <property type="protein sequence ID" value="MDK2594661.1"/>
    <property type="molecule type" value="Genomic_DNA"/>
</dbReference>
<keyword evidence="2" id="KW-1185">Reference proteome</keyword>
<evidence type="ECO:0000313" key="1">
    <source>
        <dbReference type="EMBL" id="MDK2594661.1"/>
    </source>
</evidence>
<dbReference type="RefSeq" id="WP_284136688.1">
    <property type="nucleotide sequence ID" value="NZ_JASJUT010000002.1"/>
</dbReference>
<proteinExistence type="predicted"/>
<comment type="caution">
    <text evidence="1">The sequence shown here is derived from an EMBL/GenBank/DDBJ whole genome shotgun (WGS) entry which is preliminary data.</text>
</comment>
<evidence type="ECO:0008006" key="3">
    <source>
        <dbReference type="Google" id="ProtNLM"/>
    </source>
</evidence>
<reference evidence="1 2" key="1">
    <citation type="submission" date="2023-05" db="EMBL/GenBank/DDBJ databases">
        <title>Pseudoalteromonas ardens sp. nov., Pseudoalteromonas obscura sp. nov., and Pseudoalteromonas umbrosa sp. nov., isolated from the coral Montipora capitata.</title>
        <authorList>
            <person name="Thomas E.M."/>
            <person name="Smith E.M."/>
            <person name="Papke E."/>
            <person name="Shlafstein M.D."/>
            <person name="Oline D.K."/>
            <person name="Videau P."/>
            <person name="Saw J.H."/>
            <person name="Strangman W.K."/>
            <person name="Ushijima B."/>
        </authorList>
    </citation>
    <scope>NUCLEOTIDE SEQUENCE [LARGE SCALE GENOMIC DNA]</scope>
    <source>
        <strain evidence="1 2">P94</strain>
    </source>
</reference>
<dbReference type="Proteomes" id="UP001231915">
    <property type="component" value="Unassembled WGS sequence"/>
</dbReference>
<accession>A0ABT7EHX9</accession>
<organism evidence="1 2">
    <name type="scientific">Pseudoalteromonas obscura</name>
    <dbReference type="NCBI Taxonomy" id="3048491"/>
    <lineage>
        <taxon>Bacteria</taxon>
        <taxon>Pseudomonadati</taxon>
        <taxon>Pseudomonadota</taxon>
        <taxon>Gammaproteobacteria</taxon>
        <taxon>Alteromonadales</taxon>
        <taxon>Pseudoalteromonadaceae</taxon>
        <taxon>Pseudoalteromonas</taxon>
    </lineage>
</organism>
<gene>
    <name evidence="1" type="ORF">QNM18_06200</name>
</gene>
<name>A0ABT7EHX9_9GAMM</name>